<gene>
    <name evidence="2 4" type="ORF">BDZ99DRAFT_482761</name>
</gene>
<reference evidence="4" key="3">
    <citation type="submission" date="2025-04" db="UniProtKB">
        <authorList>
            <consortium name="RefSeq"/>
        </authorList>
    </citation>
    <scope>IDENTIFICATION</scope>
    <source>
        <strain evidence="4">CBS 304.34</strain>
    </source>
</reference>
<sequence>MFVLKTLSLAQAQAIEHINHIFAKTMQGNGSNYWHSAFTPTVVDALSGVQSVSLFLQVRGWLASGFRHDFWDLNSTPVGRSPAWNDHIQVYGLTRLRLLPKLRHVNVALYSRPDAVFDGLSRPGWIHEPVADNDREIYVRSLQELLCAPWDDASQRSYEESEMKELPWRISWQQMMRHKRPFQRKRSNIKLETWCAAFVIGGRIPHPRSTPASRQAASSVPNRALKKEKATTHRNVHGGRPTALATLLMRLRHRLTSRIQAPLFPYAPGDAPTSGWTRRRPGLPAPLRFGREWQGHGWREVPQRRRNVLADSRARCLVGCLVLRLRTREGAGRAADAREGERGRAGEGFGEAGGVRAEGVGGFVQRW</sequence>
<feature type="compositionally biased region" description="Polar residues" evidence="1">
    <location>
        <begin position="210"/>
        <end position="221"/>
    </location>
</feature>
<feature type="region of interest" description="Disordered" evidence="1">
    <location>
        <begin position="206"/>
        <end position="238"/>
    </location>
</feature>
<feature type="region of interest" description="Disordered" evidence="1">
    <location>
        <begin position="332"/>
        <end position="352"/>
    </location>
</feature>
<dbReference type="AlphaFoldDB" id="A0A6A6Y245"/>
<dbReference type="RefSeq" id="XP_033569592.1">
    <property type="nucleotide sequence ID" value="XM_033722521.1"/>
</dbReference>
<protein>
    <submittedName>
        <fullName evidence="2 4">Uncharacterized protein</fullName>
    </submittedName>
</protein>
<reference evidence="2 4" key="1">
    <citation type="journal article" date="2020" name="Stud. Mycol.">
        <title>101 Dothideomycetes genomes: a test case for predicting lifestyles and emergence of pathogens.</title>
        <authorList>
            <person name="Haridas S."/>
            <person name="Albert R."/>
            <person name="Binder M."/>
            <person name="Bloem J."/>
            <person name="Labutti K."/>
            <person name="Salamov A."/>
            <person name="Andreopoulos B."/>
            <person name="Baker S."/>
            <person name="Barry K."/>
            <person name="Bills G."/>
            <person name="Bluhm B."/>
            <person name="Cannon C."/>
            <person name="Castanera R."/>
            <person name="Culley D."/>
            <person name="Daum C."/>
            <person name="Ezra D."/>
            <person name="Gonzalez J."/>
            <person name="Henrissat B."/>
            <person name="Kuo A."/>
            <person name="Liang C."/>
            <person name="Lipzen A."/>
            <person name="Lutzoni F."/>
            <person name="Magnuson J."/>
            <person name="Mondo S."/>
            <person name="Nolan M."/>
            <person name="Ohm R."/>
            <person name="Pangilinan J."/>
            <person name="Park H.-J."/>
            <person name="Ramirez L."/>
            <person name="Alfaro M."/>
            <person name="Sun H."/>
            <person name="Tritt A."/>
            <person name="Yoshinaga Y."/>
            <person name="Zwiers L.-H."/>
            <person name="Turgeon B."/>
            <person name="Goodwin S."/>
            <person name="Spatafora J."/>
            <person name="Crous P."/>
            <person name="Grigoriev I."/>
        </authorList>
    </citation>
    <scope>NUCLEOTIDE SEQUENCE</scope>
    <source>
        <strain evidence="2 4">CBS 304.34</strain>
    </source>
</reference>
<reference evidence="4" key="2">
    <citation type="submission" date="2020-04" db="EMBL/GenBank/DDBJ databases">
        <authorList>
            <consortium name="NCBI Genome Project"/>
        </authorList>
    </citation>
    <scope>NUCLEOTIDE SEQUENCE</scope>
    <source>
        <strain evidence="4">CBS 304.34</strain>
    </source>
</reference>
<organism evidence="2">
    <name type="scientific">Mytilinidion resinicola</name>
    <dbReference type="NCBI Taxonomy" id="574789"/>
    <lineage>
        <taxon>Eukaryota</taxon>
        <taxon>Fungi</taxon>
        <taxon>Dikarya</taxon>
        <taxon>Ascomycota</taxon>
        <taxon>Pezizomycotina</taxon>
        <taxon>Dothideomycetes</taxon>
        <taxon>Pleosporomycetidae</taxon>
        <taxon>Mytilinidiales</taxon>
        <taxon>Mytilinidiaceae</taxon>
        <taxon>Mytilinidion</taxon>
    </lineage>
</organism>
<dbReference type="GeneID" id="54463414"/>
<evidence type="ECO:0000313" key="3">
    <source>
        <dbReference type="Proteomes" id="UP000504636"/>
    </source>
</evidence>
<evidence type="ECO:0000313" key="2">
    <source>
        <dbReference type="EMBL" id="KAF2802628.1"/>
    </source>
</evidence>
<name>A0A6A6Y245_9PEZI</name>
<keyword evidence="3" id="KW-1185">Reference proteome</keyword>
<feature type="compositionally biased region" description="Basic and acidic residues" evidence="1">
    <location>
        <begin position="332"/>
        <end position="345"/>
    </location>
</feature>
<evidence type="ECO:0000313" key="4">
    <source>
        <dbReference type="RefSeq" id="XP_033569592.1"/>
    </source>
</evidence>
<accession>A0A6A6Y245</accession>
<dbReference type="EMBL" id="MU003722">
    <property type="protein sequence ID" value="KAF2802628.1"/>
    <property type="molecule type" value="Genomic_DNA"/>
</dbReference>
<dbReference type="Proteomes" id="UP000504636">
    <property type="component" value="Unplaced"/>
</dbReference>
<evidence type="ECO:0000256" key="1">
    <source>
        <dbReference type="SAM" id="MobiDB-lite"/>
    </source>
</evidence>
<proteinExistence type="predicted"/>